<evidence type="ECO:0000313" key="9">
    <source>
        <dbReference type="EMBL" id="CAH7690094.1"/>
    </source>
</evidence>
<feature type="transmembrane region" description="Helical" evidence="8">
    <location>
        <begin position="44"/>
        <end position="64"/>
    </location>
</feature>
<evidence type="ECO:0000256" key="5">
    <source>
        <dbReference type="ARBA" id="ARBA00022989"/>
    </source>
</evidence>
<reference evidence="9" key="1">
    <citation type="submission" date="2022-06" db="EMBL/GenBank/DDBJ databases">
        <authorList>
            <consortium name="SYNGENTA / RWTH Aachen University"/>
        </authorList>
    </citation>
    <scope>NUCLEOTIDE SEQUENCE</scope>
</reference>
<evidence type="ECO:0000313" key="10">
    <source>
        <dbReference type="Proteomes" id="UP001153365"/>
    </source>
</evidence>
<feature type="transmembrane region" description="Helical" evidence="8">
    <location>
        <begin position="195"/>
        <end position="216"/>
    </location>
</feature>
<dbReference type="AlphaFoldDB" id="A0AAV0BUV3"/>
<name>A0AAV0BUV3_PHAPC</name>
<evidence type="ECO:0000256" key="2">
    <source>
        <dbReference type="ARBA" id="ARBA00007863"/>
    </source>
</evidence>
<dbReference type="SUPFAM" id="SSF103481">
    <property type="entry name" value="Multidrug resistance efflux transporter EmrE"/>
    <property type="match status" value="1"/>
</dbReference>
<gene>
    <name evidence="9" type="ORF">PPACK8108_LOCUS25336</name>
</gene>
<evidence type="ECO:0000256" key="4">
    <source>
        <dbReference type="ARBA" id="ARBA00022692"/>
    </source>
</evidence>
<evidence type="ECO:0000256" key="1">
    <source>
        <dbReference type="ARBA" id="ARBA00004141"/>
    </source>
</evidence>
<feature type="region of interest" description="Disordered" evidence="7">
    <location>
        <begin position="1"/>
        <end position="36"/>
    </location>
</feature>
<keyword evidence="5 8" id="KW-1133">Transmembrane helix</keyword>
<keyword evidence="6 8" id="KW-0472">Membrane</keyword>
<feature type="transmembrane region" description="Helical" evidence="8">
    <location>
        <begin position="382"/>
        <end position="402"/>
    </location>
</feature>
<feature type="transmembrane region" description="Helical" evidence="8">
    <location>
        <begin position="408"/>
        <end position="427"/>
    </location>
</feature>
<comment type="caution">
    <text evidence="9">The sequence shown here is derived from an EMBL/GenBank/DDBJ whole genome shotgun (WGS) entry which is preliminary data.</text>
</comment>
<keyword evidence="4 8" id="KW-0812">Transmembrane</keyword>
<comment type="similarity">
    <text evidence="2">Belongs to the SLC35F solute transporter family.</text>
</comment>
<comment type="subcellular location">
    <subcellularLocation>
        <location evidence="1">Membrane</location>
        <topology evidence="1">Multi-pass membrane protein</topology>
    </subcellularLocation>
</comment>
<feature type="compositionally biased region" description="Basic and acidic residues" evidence="7">
    <location>
        <begin position="122"/>
        <end position="134"/>
    </location>
</feature>
<dbReference type="GO" id="GO:0022857">
    <property type="term" value="F:transmembrane transporter activity"/>
    <property type="evidence" value="ECO:0007669"/>
    <property type="project" value="InterPro"/>
</dbReference>
<dbReference type="PANTHER" id="PTHR23051">
    <property type="entry name" value="SOLUTE CARRIER FAMILY 35, MEMBER F5"/>
    <property type="match status" value="1"/>
</dbReference>
<feature type="region of interest" description="Disordered" evidence="7">
    <location>
        <begin position="122"/>
        <end position="169"/>
    </location>
</feature>
<feature type="compositionally biased region" description="Polar residues" evidence="7">
    <location>
        <begin position="9"/>
        <end position="21"/>
    </location>
</feature>
<dbReference type="GO" id="GO:0000329">
    <property type="term" value="C:fungal-type vacuole membrane"/>
    <property type="evidence" value="ECO:0007669"/>
    <property type="project" value="TreeGrafter"/>
</dbReference>
<organism evidence="9 10">
    <name type="scientific">Phakopsora pachyrhizi</name>
    <name type="common">Asian soybean rust disease fungus</name>
    <dbReference type="NCBI Taxonomy" id="170000"/>
    <lineage>
        <taxon>Eukaryota</taxon>
        <taxon>Fungi</taxon>
        <taxon>Dikarya</taxon>
        <taxon>Basidiomycota</taxon>
        <taxon>Pucciniomycotina</taxon>
        <taxon>Pucciniomycetes</taxon>
        <taxon>Pucciniales</taxon>
        <taxon>Phakopsoraceae</taxon>
        <taxon>Phakopsora</taxon>
    </lineage>
</organism>
<evidence type="ECO:0000256" key="3">
    <source>
        <dbReference type="ARBA" id="ARBA00022448"/>
    </source>
</evidence>
<evidence type="ECO:0000256" key="6">
    <source>
        <dbReference type="ARBA" id="ARBA00023136"/>
    </source>
</evidence>
<feature type="transmembrane region" description="Helical" evidence="8">
    <location>
        <begin position="284"/>
        <end position="303"/>
    </location>
</feature>
<evidence type="ECO:0000256" key="8">
    <source>
        <dbReference type="SAM" id="Phobius"/>
    </source>
</evidence>
<feature type="transmembrane region" description="Helical" evidence="8">
    <location>
        <begin position="315"/>
        <end position="334"/>
    </location>
</feature>
<keyword evidence="3" id="KW-0813">Transport</keyword>
<feature type="transmembrane region" description="Helical" evidence="8">
    <location>
        <begin position="222"/>
        <end position="240"/>
    </location>
</feature>
<accession>A0AAV0BUV3</accession>
<dbReference type="PANTHER" id="PTHR23051:SF0">
    <property type="entry name" value="SOLUTE CARRIER FAMILY 35 MEMBER F5"/>
    <property type="match status" value="1"/>
</dbReference>
<dbReference type="InterPro" id="IPR037185">
    <property type="entry name" value="EmrE-like"/>
</dbReference>
<sequence>MDDPEPVSPTLTDQRSASMATHGSGDANTTSTSGISSTASKDQYYLGLGLLLVVVGLWVGSSFLMSSMFRDEDWNQPWLVTYICTSSFSLYLIKPAIDHINQNGLKSLFNIKSNYSYQKINDSKKREVEGDDQRINGPTDSSEEDDENTNLKGESYRGKSTATGPKTKKINRSRSVTKAFSESERPLRVDETAKLASTFVLLWFAANWTVNAALGFTSVSSTTILSSMSGFFTLILGSMIGVEKLNIIRFVAVIASITGVILVSSSDHQSSSSSDDHHKNSHPVLGDLLALSSAGLYAVYVILMKVKVKDESRVNMQLFFGFVGIINLLFFWPIGVLLDYTGLEVFELPKSSKLWVSVLINAMCTFTSDYIYMLAMLKTSPLVVTLGLSLTLPVAVAGDIFKGVTIDLSSFIGALLVLSSFGILSVFDKDST</sequence>
<feature type="transmembrane region" description="Helical" evidence="8">
    <location>
        <begin position="247"/>
        <end position="264"/>
    </location>
</feature>
<protein>
    <recommendedName>
        <fullName evidence="11">EamA domain-containing protein</fullName>
    </recommendedName>
</protein>
<feature type="transmembrane region" description="Helical" evidence="8">
    <location>
        <begin position="354"/>
        <end position="375"/>
    </location>
</feature>
<dbReference type="Pfam" id="PF06027">
    <property type="entry name" value="SLC35F"/>
    <property type="match status" value="1"/>
</dbReference>
<evidence type="ECO:0000256" key="7">
    <source>
        <dbReference type="SAM" id="MobiDB-lite"/>
    </source>
</evidence>
<evidence type="ECO:0008006" key="11">
    <source>
        <dbReference type="Google" id="ProtNLM"/>
    </source>
</evidence>
<dbReference type="InterPro" id="IPR009262">
    <property type="entry name" value="SLC35_F1/F2/F6"/>
</dbReference>
<dbReference type="EMBL" id="CALTRL010006199">
    <property type="protein sequence ID" value="CAH7690094.1"/>
    <property type="molecule type" value="Genomic_DNA"/>
</dbReference>
<proteinExistence type="inferred from homology"/>
<dbReference type="Proteomes" id="UP001153365">
    <property type="component" value="Unassembled WGS sequence"/>
</dbReference>
<keyword evidence="10" id="KW-1185">Reference proteome</keyword>